<dbReference type="PROSITE" id="PS00330">
    <property type="entry name" value="HEMOLYSIN_CALCIUM"/>
    <property type="match status" value="4"/>
</dbReference>
<dbReference type="InterPro" id="IPR025592">
    <property type="entry name" value="DUF4347"/>
</dbReference>
<evidence type="ECO:0000313" key="6">
    <source>
        <dbReference type="EMBL" id="SBS25810.1"/>
    </source>
</evidence>
<proteinExistence type="predicted"/>
<keyword evidence="7" id="KW-1185">Reference proteome</keyword>
<feature type="compositionally biased region" description="Polar residues" evidence="4">
    <location>
        <begin position="1684"/>
        <end position="1700"/>
    </location>
</feature>
<dbReference type="PRINTS" id="PR00313">
    <property type="entry name" value="CABNDNGRPT"/>
</dbReference>
<evidence type="ECO:0000256" key="1">
    <source>
        <dbReference type="ARBA" id="ARBA00004613"/>
    </source>
</evidence>
<dbReference type="STRING" id="295068.MAQ5080_00373"/>
<dbReference type="InterPro" id="IPR011049">
    <property type="entry name" value="Serralysin-like_metalloprot_C"/>
</dbReference>
<dbReference type="GO" id="GO:0005576">
    <property type="term" value="C:extracellular region"/>
    <property type="evidence" value="ECO:0007669"/>
    <property type="project" value="UniProtKB-SubCell"/>
</dbReference>
<evidence type="ECO:0000256" key="3">
    <source>
        <dbReference type="ARBA" id="ARBA00022837"/>
    </source>
</evidence>
<evidence type="ECO:0000256" key="2">
    <source>
        <dbReference type="ARBA" id="ARBA00022525"/>
    </source>
</evidence>
<evidence type="ECO:0000313" key="7">
    <source>
        <dbReference type="Proteomes" id="UP000092627"/>
    </source>
</evidence>
<dbReference type="PANTHER" id="PTHR38340:SF1">
    <property type="entry name" value="S-LAYER PROTEIN"/>
    <property type="match status" value="1"/>
</dbReference>
<dbReference type="GO" id="GO:0005509">
    <property type="term" value="F:calcium ion binding"/>
    <property type="evidence" value="ECO:0007669"/>
    <property type="project" value="InterPro"/>
</dbReference>
<dbReference type="Proteomes" id="UP000092627">
    <property type="component" value="Unassembled WGS sequence"/>
</dbReference>
<gene>
    <name evidence="6" type="primary">apxIA_1</name>
    <name evidence="6" type="ORF">MAQ5080_00373</name>
</gene>
<dbReference type="PANTHER" id="PTHR38340">
    <property type="entry name" value="S-LAYER PROTEIN"/>
    <property type="match status" value="1"/>
</dbReference>
<dbReference type="EMBL" id="FLOC01000001">
    <property type="protein sequence ID" value="SBS25810.1"/>
    <property type="molecule type" value="Genomic_DNA"/>
</dbReference>
<sequence length="2241" mass="227024">MSIPTKTSSDIRNEIVFIDQSVPDSGTLLGGLPEGAKVVFIRSEEDGVLQMAEYLDGRSDIDALHIISHGAEGTVYLGNTSLNNDTIDQYQAALQSIGSALSENGDILLYGCEVAANQAGLNFINKLSQLSGADIAASEDFVGNRNNVHSWDLGIQVGTIEATLCISDQAQTSYTGHLSTTIEFSYYTNNAKKDDWVDGSDGITDVPSLTLTLDYGDGSEGSNQFTNLQLIGLGGQVVAPTTQSGPDFNNDSNGFQVTGDSDFSFEAFRVASRADSNGDTFTIRGFNSSGTEIVSTSLNWAASDASSFVTYTMGSGDWSNDAAWGAVRKIVVDYTTDDPDFQEFAIASITVAPAVISNNAPAFASLDGSATFTEAGSAVVIDDNATISDTELDALNGANGDYSGATLTISRNGGASPNDVFGFSSGSVSLSGSNLQSGGQTFATFSQSSGTLTISFTSSGTTATSTLVDSVLQGITYSNSSNQPNASVTLDWVFNDGTDNSSGTNQTTVSVTDVTAAASTAAAFNTTDGTNLTPGITFGAGDETLTIGTAGHEVGSTIEGGAGTDILSITATGVDLSQATSATGFETLSLDSGVNATMTEAQHDAFTTINGTGTNQITITNTTDGLTGDADIETYVLSSANSFTLGTGSQNITGSSGNDTIDGGALTLSGTLDGQGGDDELSLSNGANLSSATVSNIETLTLASGASVTMTEAQHDTFATINAAGTEQITISSATDGLTGHANVETYVLGAANSFTLGADGQNITGSTGNDTIDGGARTLTGNLSAGSGTDELTLSDGASLAGATVSGIETLTLTSGASVSMTEAQHDAFTSINGSGTEQITITAATNGFQTNTNIETYVLGVANAVTVAGGAQNITGSTGNDTVTAQGATLTGTINVGDGTDVLQLTTGSNISGAIVSGFESLTLAGNASVTMTEAQFEAFSTITAGGSETITLASMDGDATVTAHTNIESYVLGAAATLTLNNDQSVTGSAGDDTVDAGTQTLTGTLNGGTGTNNTLMLSNGADISAATVSNFQNLTIASGATVTMTTAQLNGFTGTITASGTETIVLTGTGTLTGTNLGAIEVIQTASGGAETITLTAAVADGKTLTASDTGTDGFIITASSGAQTLNGSAGDDTISGGAGADTIKGGAGTDSLTGGDDNDVFQGSSSDLNGDSITDLSVGDQIRLTGITGLTTSNVRFNGNNLEIDTDATTFASPEISINLGSDLSSTLDFDSVADSGSDTLITLGAANEVPVFTGLDGAPTFTENGSAVVIDSNVTIADTELDALNTNAGNYDGASLTIARNGGADANDVFGLNGGTLTESGTLTISSTDIGTVTANSAGTLTLSFNSSATSALVDQALQSITYSNSSEAPAASVTLDWTFNDGTSNSSGTNQTTVTISALNDAPVLDNTQSPTLTAIDEDVANASNTGTTVADLVVDNSITDADGGAVEAIAVTNVDNTNGIWQYSTDGGTNWNDFSATTGQAVDISTQAMLLDSANKVRFVPDANYNGSVNITFRAWDKTSTETAGSTLDASTNGSTSSLSAVTDTAAITVNAVNDAPTAADATKSVSYNGTYTFQESDFGFSDVDTGDTLDSIEIATLPTVGSFQLNDVDVTANQVISAANIGNLTFTPESGGTGNDYASFTFTVNDNTTDSVSANTITINVGSRPSSSTPTQTSVVDGTTVSTQTQRNSQGNTVEVVTVAPVTPDRQDTDSTSVNADLPFQFEPGNPANVVTTLSLPTGSGVQVLSSNTASSQNQASNLNGLLQDVGGDSEDSQLAQSLGTAFFSTVPTTNTVFVNSIKVTNPSTVSNAPIVITGSSNASNTEAFVIDLRTVTGTRLQLDNIEFASVIGSATVTGGAGDNYVSGDSQSHFIKLGADDDELHGGGGNDTIGSEGGDDLLYGDSGDDIVFGGTGHDTLYGGTGNDVLQGGQTTQGALAFSLNSAGEIVTSFTASDTWGDEVQPLTFSGDWYSQASMILDGKALGMDLSEDNIAVVMNAGLMLQATAEYAFLAMDADRLQMIASSYQSIFGELSSASDLTGLAGSSFSVAELANITAQAWVAQQDTVFSSLSAEQQVSTLLSSFWLTNDVTDAAISEVLTNLTNGQSLGELFLNLAQSQQAKAKLADEQGLLQLALTDTLGETGLSTEIGNDYLYGGAGDDTLIGGHGNDLLDGGEGTDTAVQQHLYAEYAIAQLDDGSITLTYQQGAYTEVDTLVDIEFVQFGGQIVGINELIG</sequence>
<dbReference type="OrthoDB" id="6089850at2"/>
<protein>
    <submittedName>
        <fullName evidence="6">RTX-I toxin determinant A from serotypes 1/9</fullName>
    </submittedName>
</protein>
<evidence type="ECO:0000256" key="4">
    <source>
        <dbReference type="SAM" id="MobiDB-lite"/>
    </source>
</evidence>
<feature type="compositionally biased region" description="Low complexity" evidence="4">
    <location>
        <begin position="1672"/>
        <end position="1683"/>
    </location>
</feature>
<feature type="region of interest" description="Disordered" evidence="4">
    <location>
        <begin position="1672"/>
        <end position="1700"/>
    </location>
</feature>
<dbReference type="Pfam" id="PF14252">
    <property type="entry name" value="DUF4347"/>
    <property type="match status" value="1"/>
</dbReference>
<dbReference type="InterPro" id="IPR001343">
    <property type="entry name" value="Hemolysn_Ca-bd"/>
</dbReference>
<dbReference type="Gene3D" id="2.160.20.160">
    <property type="match status" value="1"/>
</dbReference>
<feature type="domain" description="DUF4347" evidence="5">
    <location>
        <begin position="15"/>
        <end position="178"/>
    </location>
</feature>
<evidence type="ECO:0000259" key="5">
    <source>
        <dbReference type="Pfam" id="PF14252"/>
    </source>
</evidence>
<reference evidence="6 7" key="1">
    <citation type="submission" date="2016-06" db="EMBL/GenBank/DDBJ databases">
        <authorList>
            <person name="Kjaerup R.B."/>
            <person name="Dalgaard T.S."/>
            <person name="Juul-Madsen H.R."/>
        </authorList>
    </citation>
    <scope>NUCLEOTIDE SEQUENCE [LARGE SCALE GENOMIC DNA]</scope>
    <source>
        <strain evidence="6 7">CECT 5080</strain>
    </source>
</reference>
<keyword evidence="2" id="KW-0964">Secreted</keyword>
<dbReference type="InterPro" id="IPR050557">
    <property type="entry name" value="RTX_toxin/Mannuronan_C5-epim"/>
</dbReference>
<dbReference type="Pfam" id="PF00353">
    <property type="entry name" value="HemolysinCabind"/>
    <property type="match status" value="6"/>
</dbReference>
<dbReference type="SUPFAM" id="SSF51120">
    <property type="entry name" value="beta-Roll"/>
    <property type="match status" value="3"/>
</dbReference>
<dbReference type="InterPro" id="IPR018511">
    <property type="entry name" value="Hemolysin-typ_Ca-bd_CS"/>
</dbReference>
<dbReference type="Gene3D" id="2.150.10.10">
    <property type="entry name" value="Serralysin-like metalloprotease, C-terminal"/>
    <property type="match status" value="3"/>
</dbReference>
<organism evidence="6 7">
    <name type="scientific">Marinomonas aquimarina</name>
    <dbReference type="NCBI Taxonomy" id="295068"/>
    <lineage>
        <taxon>Bacteria</taxon>
        <taxon>Pseudomonadati</taxon>
        <taxon>Pseudomonadota</taxon>
        <taxon>Gammaproteobacteria</taxon>
        <taxon>Oceanospirillales</taxon>
        <taxon>Oceanospirillaceae</taxon>
        <taxon>Marinomonas</taxon>
    </lineage>
</organism>
<comment type="subcellular location">
    <subcellularLocation>
        <location evidence="1">Secreted</location>
    </subcellularLocation>
</comment>
<accession>A0A1A8T1I6</accession>
<dbReference type="RefSeq" id="WP_067204726.1">
    <property type="nucleotide sequence ID" value="NZ_FLOC01000001.1"/>
</dbReference>
<keyword evidence="3" id="KW-0106">Calcium</keyword>
<name>A0A1A8T1I6_9GAMM</name>